<sequence>MRRPGVPRPAPVPVGAASVRRPGVPRPAPLAVEIASVRRPGEPQPAAQFVGIRSDGRPAPCIAPPPAAAWVQSSRRPLRRPRHFLLHSIDLRRKTSSFAGVVPRRERQPRGDLSIGSAAATPASRRAVDPQPQALGRCRFADAPGPEPARSPFREVREGPGRRLQTRSRHPRRRRPGRQIPLADGPPDAQAARRARRWGLTRSPHGGGSHGRLAPLRWHLAARHIRPPRRRPSRALPAPPARSRERR</sequence>
<feature type="compositionally biased region" description="Pro residues" evidence="1">
    <location>
        <begin position="1"/>
        <end position="12"/>
    </location>
</feature>
<feature type="region of interest" description="Disordered" evidence="1">
    <location>
        <begin position="1"/>
        <end position="26"/>
    </location>
</feature>
<evidence type="ECO:0000256" key="1">
    <source>
        <dbReference type="SAM" id="MobiDB-lite"/>
    </source>
</evidence>
<name>A0A5B9VXD1_9BACT</name>
<dbReference type="KEGG" id="agv:OJF2_14140"/>
<keyword evidence="3" id="KW-1185">Reference proteome</keyword>
<feature type="region of interest" description="Disordered" evidence="1">
    <location>
        <begin position="100"/>
        <end position="247"/>
    </location>
</feature>
<feature type="region of interest" description="Disordered" evidence="1">
    <location>
        <begin position="39"/>
        <end position="60"/>
    </location>
</feature>
<protein>
    <submittedName>
        <fullName evidence="2">Uncharacterized protein</fullName>
    </submittedName>
</protein>
<feature type="compositionally biased region" description="Basic residues" evidence="1">
    <location>
        <begin position="220"/>
        <end position="233"/>
    </location>
</feature>
<organism evidence="2 3">
    <name type="scientific">Aquisphaera giovannonii</name>
    <dbReference type="NCBI Taxonomy" id="406548"/>
    <lineage>
        <taxon>Bacteria</taxon>
        <taxon>Pseudomonadati</taxon>
        <taxon>Planctomycetota</taxon>
        <taxon>Planctomycetia</taxon>
        <taxon>Isosphaerales</taxon>
        <taxon>Isosphaeraceae</taxon>
        <taxon>Aquisphaera</taxon>
    </lineage>
</organism>
<feature type="compositionally biased region" description="Basic and acidic residues" evidence="1">
    <location>
        <begin position="152"/>
        <end position="161"/>
    </location>
</feature>
<evidence type="ECO:0000313" key="2">
    <source>
        <dbReference type="EMBL" id="QEH32928.1"/>
    </source>
</evidence>
<dbReference type="EMBL" id="CP042997">
    <property type="protein sequence ID" value="QEH32928.1"/>
    <property type="molecule type" value="Genomic_DNA"/>
</dbReference>
<proteinExistence type="predicted"/>
<dbReference type="Proteomes" id="UP000324233">
    <property type="component" value="Chromosome"/>
</dbReference>
<accession>A0A5B9VXD1</accession>
<dbReference type="AlphaFoldDB" id="A0A5B9VXD1"/>
<reference evidence="2 3" key="1">
    <citation type="submission" date="2019-08" db="EMBL/GenBank/DDBJ databases">
        <title>Deep-cultivation of Planctomycetes and their phenomic and genomic characterization uncovers novel biology.</title>
        <authorList>
            <person name="Wiegand S."/>
            <person name="Jogler M."/>
            <person name="Boedeker C."/>
            <person name="Pinto D."/>
            <person name="Vollmers J."/>
            <person name="Rivas-Marin E."/>
            <person name="Kohn T."/>
            <person name="Peeters S.H."/>
            <person name="Heuer A."/>
            <person name="Rast P."/>
            <person name="Oberbeckmann S."/>
            <person name="Bunk B."/>
            <person name="Jeske O."/>
            <person name="Meyerdierks A."/>
            <person name="Storesund J.E."/>
            <person name="Kallscheuer N."/>
            <person name="Luecker S."/>
            <person name="Lage O.M."/>
            <person name="Pohl T."/>
            <person name="Merkel B.J."/>
            <person name="Hornburger P."/>
            <person name="Mueller R.-W."/>
            <person name="Bruemmer F."/>
            <person name="Labrenz M."/>
            <person name="Spormann A.M."/>
            <person name="Op den Camp H."/>
            <person name="Overmann J."/>
            <person name="Amann R."/>
            <person name="Jetten M.S.M."/>
            <person name="Mascher T."/>
            <person name="Medema M.H."/>
            <person name="Devos D.P."/>
            <person name="Kaster A.-K."/>
            <person name="Ovreas L."/>
            <person name="Rohde M."/>
            <person name="Galperin M.Y."/>
            <person name="Jogler C."/>
        </authorList>
    </citation>
    <scope>NUCLEOTIDE SEQUENCE [LARGE SCALE GENOMIC DNA]</scope>
    <source>
        <strain evidence="2 3">OJF2</strain>
    </source>
</reference>
<gene>
    <name evidence="2" type="ORF">OJF2_14140</name>
</gene>
<feature type="compositionally biased region" description="Basic residues" evidence="1">
    <location>
        <begin position="164"/>
        <end position="177"/>
    </location>
</feature>
<feature type="compositionally biased region" description="Low complexity" evidence="1">
    <location>
        <begin position="13"/>
        <end position="22"/>
    </location>
</feature>
<evidence type="ECO:0000313" key="3">
    <source>
        <dbReference type="Proteomes" id="UP000324233"/>
    </source>
</evidence>